<dbReference type="EMBL" id="JAUHHV010000005">
    <property type="protein sequence ID" value="KAK1425186.1"/>
    <property type="molecule type" value="Genomic_DNA"/>
</dbReference>
<organism evidence="1 2">
    <name type="scientific">Tagetes erecta</name>
    <name type="common">African marigold</name>
    <dbReference type="NCBI Taxonomy" id="13708"/>
    <lineage>
        <taxon>Eukaryota</taxon>
        <taxon>Viridiplantae</taxon>
        <taxon>Streptophyta</taxon>
        <taxon>Embryophyta</taxon>
        <taxon>Tracheophyta</taxon>
        <taxon>Spermatophyta</taxon>
        <taxon>Magnoliopsida</taxon>
        <taxon>eudicotyledons</taxon>
        <taxon>Gunneridae</taxon>
        <taxon>Pentapetalae</taxon>
        <taxon>asterids</taxon>
        <taxon>campanulids</taxon>
        <taxon>Asterales</taxon>
        <taxon>Asteraceae</taxon>
        <taxon>Asteroideae</taxon>
        <taxon>Heliantheae alliance</taxon>
        <taxon>Tageteae</taxon>
        <taxon>Tagetes</taxon>
    </lineage>
</organism>
<proteinExistence type="predicted"/>
<dbReference type="AlphaFoldDB" id="A0AAD8KQ37"/>
<name>A0AAD8KQ37_TARER</name>
<accession>A0AAD8KQ37</accession>
<sequence>MAVREKDGWSQERVQLEMLLEQVSFEQKWLIKEGFEYVINRLHRSEEFLGPLGAVQSKLWSSAVHDGVVGGYAHCEAGVALEEVELYDPEAEKEFKKTVYELEHVKYPYVEALSQCTNRALDELKALEPMGMEDEVDAAGD</sequence>
<evidence type="ECO:0000313" key="2">
    <source>
        <dbReference type="Proteomes" id="UP001229421"/>
    </source>
</evidence>
<reference evidence="1" key="1">
    <citation type="journal article" date="2023" name="bioRxiv">
        <title>Improved chromosome-level genome assembly for marigold (Tagetes erecta).</title>
        <authorList>
            <person name="Jiang F."/>
            <person name="Yuan L."/>
            <person name="Wang S."/>
            <person name="Wang H."/>
            <person name="Xu D."/>
            <person name="Wang A."/>
            <person name="Fan W."/>
        </authorList>
    </citation>
    <scope>NUCLEOTIDE SEQUENCE</scope>
    <source>
        <strain evidence="1">WSJ</strain>
        <tissue evidence="1">Leaf</tissue>
    </source>
</reference>
<gene>
    <name evidence="1" type="ORF">QVD17_20532</name>
</gene>
<protein>
    <submittedName>
        <fullName evidence="1">Uncharacterized protein</fullName>
    </submittedName>
</protein>
<comment type="caution">
    <text evidence="1">The sequence shown here is derived from an EMBL/GenBank/DDBJ whole genome shotgun (WGS) entry which is preliminary data.</text>
</comment>
<keyword evidence="2" id="KW-1185">Reference proteome</keyword>
<evidence type="ECO:0000313" key="1">
    <source>
        <dbReference type="EMBL" id="KAK1425186.1"/>
    </source>
</evidence>
<dbReference type="Proteomes" id="UP001229421">
    <property type="component" value="Unassembled WGS sequence"/>
</dbReference>